<dbReference type="SUPFAM" id="SSF56176">
    <property type="entry name" value="FAD-binding/transporter-associated domain-like"/>
    <property type="match status" value="1"/>
</dbReference>
<dbReference type="InterPro" id="IPR027417">
    <property type="entry name" value="P-loop_NTPase"/>
</dbReference>
<dbReference type="InterPro" id="IPR029057">
    <property type="entry name" value="PRTase-like"/>
</dbReference>
<dbReference type="GO" id="GO:0006695">
    <property type="term" value="P:cholesterol biosynthetic process"/>
    <property type="evidence" value="ECO:0007669"/>
    <property type="project" value="InterPro"/>
</dbReference>
<dbReference type="InterPro" id="IPR006094">
    <property type="entry name" value="Oxid_FAD_bind_N"/>
</dbReference>
<dbReference type="InterPro" id="IPR016166">
    <property type="entry name" value="FAD-bd_PCMH"/>
</dbReference>
<organism evidence="6 7">
    <name type="scientific">Lophiostoma macrostomum CBS 122681</name>
    <dbReference type="NCBI Taxonomy" id="1314788"/>
    <lineage>
        <taxon>Eukaryota</taxon>
        <taxon>Fungi</taxon>
        <taxon>Dikarya</taxon>
        <taxon>Ascomycota</taxon>
        <taxon>Pezizomycotina</taxon>
        <taxon>Dothideomycetes</taxon>
        <taxon>Pleosporomycetidae</taxon>
        <taxon>Pleosporales</taxon>
        <taxon>Lophiostomataceae</taxon>
        <taxon>Lophiostoma</taxon>
    </lineage>
</organism>
<dbReference type="Gene3D" id="3.40.50.300">
    <property type="entry name" value="P-loop containing nucleotide triphosphate hydrolases"/>
    <property type="match status" value="1"/>
</dbReference>
<evidence type="ECO:0000256" key="4">
    <source>
        <dbReference type="ARBA" id="ARBA00023002"/>
    </source>
</evidence>
<dbReference type="Pfam" id="PF04275">
    <property type="entry name" value="P-mevalo_kinase"/>
    <property type="match status" value="1"/>
</dbReference>
<dbReference type="InterPro" id="IPR029063">
    <property type="entry name" value="SAM-dependent_MTases_sf"/>
</dbReference>
<reference evidence="6" key="1">
    <citation type="journal article" date="2020" name="Stud. Mycol.">
        <title>101 Dothideomycetes genomes: a test case for predicting lifestyles and emergence of pathogens.</title>
        <authorList>
            <person name="Haridas S."/>
            <person name="Albert R."/>
            <person name="Binder M."/>
            <person name="Bloem J."/>
            <person name="Labutti K."/>
            <person name="Salamov A."/>
            <person name="Andreopoulos B."/>
            <person name="Baker S."/>
            <person name="Barry K."/>
            <person name="Bills G."/>
            <person name="Bluhm B."/>
            <person name="Cannon C."/>
            <person name="Castanera R."/>
            <person name="Culley D."/>
            <person name="Daum C."/>
            <person name="Ezra D."/>
            <person name="Gonzalez J."/>
            <person name="Henrissat B."/>
            <person name="Kuo A."/>
            <person name="Liang C."/>
            <person name="Lipzen A."/>
            <person name="Lutzoni F."/>
            <person name="Magnuson J."/>
            <person name="Mondo S."/>
            <person name="Nolan M."/>
            <person name="Ohm R."/>
            <person name="Pangilinan J."/>
            <person name="Park H.-J."/>
            <person name="Ramirez L."/>
            <person name="Alfaro M."/>
            <person name="Sun H."/>
            <person name="Tritt A."/>
            <person name="Yoshinaga Y."/>
            <person name="Zwiers L.-H."/>
            <person name="Turgeon B."/>
            <person name="Goodwin S."/>
            <person name="Spatafora J."/>
            <person name="Crous P."/>
            <person name="Grigoriev I."/>
        </authorList>
    </citation>
    <scope>NUCLEOTIDE SEQUENCE</scope>
    <source>
        <strain evidence="6">CBS 122681</strain>
    </source>
</reference>
<keyword evidence="6" id="KW-0808">Transferase</keyword>
<dbReference type="AlphaFoldDB" id="A0A6A6T7W0"/>
<keyword evidence="7" id="KW-1185">Reference proteome</keyword>
<gene>
    <name evidence="6" type="ORF">K491DRAFT_657538</name>
</gene>
<dbReference type="Gene3D" id="3.30.465.10">
    <property type="match status" value="1"/>
</dbReference>
<dbReference type="InterPro" id="IPR036318">
    <property type="entry name" value="FAD-bd_PCMH-like_sf"/>
</dbReference>
<dbReference type="PANTHER" id="PTHR42973:SF25">
    <property type="entry name" value="PHOSPHOMEVALONATE KINASE"/>
    <property type="match status" value="1"/>
</dbReference>
<dbReference type="GO" id="GO:0019287">
    <property type="term" value="P:isopentenyl diphosphate biosynthetic process, mevalonate pathway"/>
    <property type="evidence" value="ECO:0007669"/>
    <property type="project" value="UniProtKB-UniPathway"/>
</dbReference>
<dbReference type="EMBL" id="MU004343">
    <property type="protein sequence ID" value="KAF2655870.1"/>
    <property type="molecule type" value="Genomic_DNA"/>
</dbReference>
<evidence type="ECO:0000256" key="2">
    <source>
        <dbReference type="ARBA" id="ARBA00022630"/>
    </source>
</evidence>
<dbReference type="GO" id="GO:0016491">
    <property type="term" value="F:oxidoreductase activity"/>
    <property type="evidence" value="ECO:0007669"/>
    <property type="project" value="UniProtKB-KW"/>
</dbReference>
<comment type="similarity">
    <text evidence="1">Belongs to the oxygen-dependent FAD-linked oxidoreductase family.</text>
</comment>
<dbReference type="UniPathway" id="UPA00057">
    <property type="reaction ID" value="UER00099"/>
</dbReference>
<dbReference type="Proteomes" id="UP000799324">
    <property type="component" value="Unassembled WGS sequence"/>
</dbReference>
<sequence length="1157" mass="126880">MATLDSLKQFFKLKDILGPDVKIEVLSNEEYRAGFDIFVQESGNTAYREFIIPHISQLLADQSNHEPNLSLLEIGPGPKSVLGYLPLHLRQKVKNYTAYEPNDLFVRSLTEWLACDPQPENSSPLSGLEKKPVIHQVPFEPQEDEEHNAKDEKNVTSDSERYNVILFCHSMYGMYPKRKFIELALERLAPNGIIIVFHRQGSLHLDGLVCQKTVIYPDGVVTVVDNDEALDTFATFIAGFTVPDAKADNNIRREWRRICRSQGTKQGCHPERLQFSAPEIMAVLNQHAAQLPRLTAQVPLRAEKMSVKNNIARYRLPAAVVRPTDVIQVQKCVRWAIEHKTSLTVVGGGHSDQCVWPNVVAVDMSSFKKIAVIPTSDDEHFGYTSEGPSIVMVVEAGCHTGDIIRKSMEDNLTLPLGARPSVGSGLWLQGGIGHMSRTRGLACDSVVGAVAVSTVSGDLLRIGNVPEELAHGSIRPENEEDLLWALKGAGTNFGIVISVTFRTHTALRFNARNWVVPLNSAESAVKWLREFDSAVASKCSPDSSADAYLFWDKEEFQLGVAMIDTKSGQGTSIFNTSNPAEGLLEGDGNPKEVDAAGLFDTEMYISTMHGGHGSGKTSSFKRCVFLKDIRKPQVARRLVAAINNRPGPMCYLHLLHGGGSIEEVQPKTSAFGCRNWDFACVLTGVWPRDQDSTSLARNTIQWVYDVAADLLSPGNGGVGVYGADLGPDPRDLNLATKAFGPNLRRLAHLKHVVLDPHNILAYACPLPSGPKLVILVTGDHGAGKDYCAKIWVSCFINSEYKRARVASISDETKRAYAEVNDVDMERLLHDRAYKEKHRPLLTAFFEDQMRKHPDLPKKHFLQVVNNNADVDVLLITGMRDEAPVAAFSNLVPETRLIEVHVTASFQMLHTRRGIEVGGADSQDNMNHRPTFNFTNNTNGHIPAESFAKTHLLHLVNPDLQRLASMVRSIPNYPRPSIDFQHVLNIAQTPGGLPLCTSLLQSHFAGSWGEIDAIVSCEAGGFVYASALALQVNKPLILIREAGKLPPPTVSVRKSSSYISSLDPNASDTGAGQKVEKRIEMNRGMIPGGASIIVVDDVLSTGETLCAVLQLLGEAGVGAEDVSVMVVAEFPVHRGRETLRKRGFGRTGVQSLSVYGGA</sequence>
<dbReference type="SUPFAM" id="SSF53271">
    <property type="entry name" value="PRTase-like"/>
    <property type="match status" value="1"/>
</dbReference>
<name>A0A6A6T7W0_9PLEO</name>
<evidence type="ECO:0000313" key="7">
    <source>
        <dbReference type="Proteomes" id="UP000799324"/>
    </source>
</evidence>
<dbReference type="Pfam" id="PF01565">
    <property type="entry name" value="FAD_binding_4"/>
    <property type="match status" value="1"/>
</dbReference>
<dbReference type="SUPFAM" id="SSF53335">
    <property type="entry name" value="S-adenosyl-L-methionine-dependent methyltransferases"/>
    <property type="match status" value="1"/>
</dbReference>
<dbReference type="Gene3D" id="3.40.50.2020">
    <property type="match status" value="1"/>
</dbReference>
<evidence type="ECO:0000313" key="6">
    <source>
        <dbReference type="EMBL" id="KAF2655870.1"/>
    </source>
</evidence>
<dbReference type="OrthoDB" id="363185at2759"/>
<dbReference type="InterPro" id="IPR005919">
    <property type="entry name" value="Pmev_kin_anim"/>
</dbReference>
<dbReference type="InterPro" id="IPR000836">
    <property type="entry name" value="PRTase_dom"/>
</dbReference>
<keyword evidence="3" id="KW-0274">FAD</keyword>
<dbReference type="PROSITE" id="PS51387">
    <property type="entry name" value="FAD_PCMH"/>
    <property type="match status" value="1"/>
</dbReference>
<dbReference type="GO" id="GO:0004631">
    <property type="term" value="F:phosphomevalonate kinase activity"/>
    <property type="evidence" value="ECO:0007669"/>
    <property type="project" value="InterPro"/>
</dbReference>
<dbReference type="Pfam" id="PF00156">
    <property type="entry name" value="Pribosyltran"/>
    <property type="match status" value="1"/>
</dbReference>
<dbReference type="InterPro" id="IPR016169">
    <property type="entry name" value="FAD-bd_PCMH_sub2"/>
</dbReference>
<dbReference type="PANTHER" id="PTHR42973">
    <property type="entry name" value="BINDING OXIDOREDUCTASE, PUTATIVE (AFU_ORTHOLOGUE AFUA_1G17690)-RELATED"/>
    <property type="match status" value="1"/>
</dbReference>
<accession>A0A6A6T7W0</accession>
<keyword evidence="4" id="KW-0560">Oxidoreductase</keyword>
<dbReference type="CDD" id="cd06223">
    <property type="entry name" value="PRTases_typeI"/>
    <property type="match status" value="1"/>
</dbReference>
<dbReference type="GO" id="GO:0005737">
    <property type="term" value="C:cytoplasm"/>
    <property type="evidence" value="ECO:0007669"/>
    <property type="project" value="InterPro"/>
</dbReference>
<feature type="domain" description="FAD-binding PCMH-type" evidence="5">
    <location>
        <begin position="313"/>
        <end position="506"/>
    </location>
</feature>
<evidence type="ECO:0000259" key="5">
    <source>
        <dbReference type="PROSITE" id="PS51387"/>
    </source>
</evidence>
<evidence type="ECO:0000256" key="3">
    <source>
        <dbReference type="ARBA" id="ARBA00022827"/>
    </source>
</evidence>
<protein>
    <submittedName>
        <fullName evidence="6">Phosphoribosyl transferase domain protein</fullName>
    </submittedName>
</protein>
<keyword evidence="2" id="KW-0285">Flavoprotein</keyword>
<evidence type="ECO:0000256" key="1">
    <source>
        <dbReference type="ARBA" id="ARBA00005466"/>
    </source>
</evidence>
<dbReference type="Gene3D" id="3.40.462.20">
    <property type="match status" value="1"/>
</dbReference>
<dbReference type="InterPro" id="IPR050416">
    <property type="entry name" value="FAD-linked_Oxidoreductase"/>
</dbReference>
<dbReference type="GO" id="GO:0071949">
    <property type="term" value="F:FAD binding"/>
    <property type="evidence" value="ECO:0007669"/>
    <property type="project" value="InterPro"/>
</dbReference>
<dbReference type="Gene3D" id="3.40.50.150">
    <property type="entry name" value="Vaccinia Virus protein VP39"/>
    <property type="match status" value="1"/>
</dbReference>
<proteinExistence type="inferred from homology"/>